<evidence type="ECO:0000313" key="1">
    <source>
        <dbReference type="EMBL" id="ATY58783.1"/>
    </source>
</evidence>
<dbReference type="VEuPathDB" id="FungiDB:CCM_06132"/>
<dbReference type="EMBL" id="CP023322">
    <property type="protein sequence ID" value="ATY58783.1"/>
    <property type="molecule type" value="Genomic_DNA"/>
</dbReference>
<proteinExistence type="predicted"/>
<accession>A0A2H4S6N1</accession>
<gene>
    <name evidence="1" type="ORF">A9K55_003494</name>
</gene>
<organism evidence="1 2">
    <name type="scientific">Cordyceps militaris</name>
    <name type="common">Caterpillar fungus</name>
    <name type="synonym">Clavaria militaris</name>
    <dbReference type="NCBI Taxonomy" id="73501"/>
    <lineage>
        <taxon>Eukaryota</taxon>
        <taxon>Fungi</taxon>
        <taxon>Dikarya</taxon>
        <taxon>Ascomycota</taxon>
        <taxon>Pezizomycotina</taxon>
        <taxon>Sordariomycetes</taxon>
        <taxon>Hypocreomycetidae</taxon>
        <taxon>Hypocreales</taxon>
        <taxon>Cordycipitaceae</taxon>
        <taxon>Cordyceps</taxon>
    </lineage>
</organism>
<reference evidence="1 2" key="1">
    <citation type="journal article" date="2017" name="BMC Genomics">
        <title>Chromosome level assembly and secondary metabolite potential of the parasitic fungus Cordyceps militaris.</title>
        <authorList>
            <person name="Kramer G.J."/>
            <person name="Nodwell J.R."/>
        </authorList>
    </citation>
    <scope>NUCLEOTIDE SEQUENCE [LARGE SCALE GENOMIC DNA]</scope>
    <source>
        <strain evidence="1 2">ATCC 34164</strain>
    </source>
</reference>
<dbReference type="Proteomes" id="UP000323067">
    <property type="component" value="Chromosome iv"/>
</dbReference>
<protein>
    <submittedName>
        <fullName evidence="1">Uncharacterized protein</fullName>
    </submittedName>
</protein>
<name>A0A2H4S6N1_CORMI</name>
<dbReference type="AlphaFoldDB" id="A0A2H4S6N1"/>
<evidence type="ECO:0000313" key="2">
    <source>
        <dbReference type="Proteomes" id="UP000323067"/>
    </source>
</evidence>
<dbReference type="OrthoDB" id="4870284at2759"/>
<sequence length="179" mass="18610">MPRGGYDCTGAAPGSFASRLGRQMYPCGGGNTPRASQAAVFPSGAMPYQPGAGAAPPHAYAAAQGQQQAVNMSMGYGYPVSGAPQQAGFMPQHHQQHHSSAYMAGHGYAALQQQPQMQAFTTQYSYAPSSMHGPATAATPGLGHHPGLVYAGAAYGARYPQQPSVYGAAPHQGPYYRHQ</sequence>
<dbReference type="VEuPathDB" id="FungiDB:A9K55_003494"/>